<keyword evidence="1" id="KW-0175">Coiled coil</keyword>
<protein>
    <submittedName>
        <fullName evidence="2">Uncharacterized protein</fullName>
    </submittedName>
</protein>
<proteinExistence type="predicted"/>
<evidence type="ECO:0000256" key="1">
    <source>
        <dbReference type="SAM" id="Coils"/>
    </source>
</evidence>
<sequence>MSSFHLGWLNQFLDDDAQRILAANTPCSGSYQKFERHLQIMCSLDAYRHHSDIVREIIITGQRLERQKNALHVEKERAPRHTLMRRVLRQQVNDVRHELEIMREEMAEHRNKAVEARDKLEAYGLSGEEF</sequence>
<evidence type="ECO:0000313" key="2">
    <source>
        <dbReference type="EMBL" id="KAF9738986.1"/>
    </source>
</evidence>
<reference evidence="2" key="1">
    <citation type="journal article" date="2020" name="Mol. Plant Microbe Interact.">
        <title>Genome Sequence of the Biocontrol Agent Coniothyrium minitans strain Conio (IMI 134523).</title>
        <authorList>
            <person name="Patel D."/>
            <person name="Shittu T.A."/>
            <person name="Baroncelli R."/>
            <person name="Muthumeenakshi S."/>
            <person name="Osborne T.H."/>
            <person name="Janganan T.K."/>
            <person name="Sreenivasaprasad S."/>
        </authorList>
    </citation>
    <scope>NUCLEOTIDE SEQUENCE</scope>
    <source>
        <strain evidence="2">Conio</strain>
    </source>
</reference>
<dbReference type="AlphaFoldDB" id="A0A9P6KUH4"/>
<accession>A0A9P6KUH4</accession>
<evidence type="ECO:0000313" key="3">
    <source>
        <dbReference type="Proteomes" id="UP000756921"/>
    </source>
</evidence>
<comment type="caution">
    <text evidence="2">The sequence shown here is derived from an EMBL/GenBank/DDBJ whole genome shotgun (WGS) entry which is preliminary data.</text>
</comment>
<name>A0A9P6KUH4_9PLEO</name>
<gene>
    <name evidence="2" type="ORF">PMIN01_01620</name>
</gene>
<organism evidence="2 3">
    <name type="scientific">Paraphaeosphaeria minitans</name>
    <dbReference type="NCBI Taxonomy" id="565426"/>
    <lineage>
        <taxon>Eukaryota</taxon>
        <taxon>Fungi</taxon>
        <taxon>Dikarya</taxon>
        <taxon>Ascomycota</taxon>
        <taxon>Pezizomycotina</taxon>
        <taxon>Dothideomycetes</taxon>
        <taxon>Pleosporomycetidae</taxon>
        <taxon>Pleosporales</taxon>
        <taxon>Massarineae</taxon>
        <taxon>Didymosphaeriaceae</taxon>
        <taxon>Paraphaeosphaeria</taxon>
    </lineage>
</organism>
<keyword evidence="3" id="KW-1185">Reference proteome</keyword>
<feature type="coiled-coil region" evidence="1">
    <location>
        <begin position="85"/>
        <end position="119"/>
    </location>
</feature>
<dbReference type="EMBL" id="WJXW01000002">
    <property type="protein sequence ID" value="KAF9738986.1"/>
    <property type="molecule type" value="Genomic_DNA"/>
</dbReference>
<dbReference type="OrthoDB" id="10416482at2759"/>
<dbReference type="Proteomes" id="UP000756921">
    <property type="component" value="Unassembled WGS sequence"/>
</dbReference>